<gene>
    <name evidence="2" type="primary">SOCS2</name>
</gene>
<feature type="non-terminal residue" evidence="2">
    <location>
        <position position="1"/>
    </location>
</feature>
<protein>
    <submittedName>
        <fullName evidence="2">Suppressor of cytokine signaling 2</fullName>
    </submittedName>
</protein>
<name>A0A1A8DSF2_NOTKA</name>
<evidence type="ECO:0000256" key="1">
    <source>
        <dbReference type="SAM" id="MobiDB-lite"/>
    </source>
</evidence>
<organism evidence="2">
    <name type="scientific">Nothobranchius kadleci</name>
    <name type="common">African annual killifish</name>
    <dbReference type="NCBI Taxonomy" id="1051664"/>
    <lineage>
        <taxon>Eukaryota</taxon>
        <taxon>Metazoa</taxon>
        <taxon>Chordata</taxon>
        <taxon>Craniata</taxon>
        <taxon>Vertebrata</taxon>
        <taxon>Euteleostomi</taxon>
        <taxon>Actinopterygii</taxon>
        <taxon>Neopterygii</taxon>
        <taxon>Teleostei</taxon>
        <taxon>Neoteleostei</taxon>
        <taxon>Acanthomorphata</taxon>
        <taxon>Ovalentaria</taxon>
        <taxon>Atherinomorphae</taxon>
        <taxon>Cyprinodontiformes</taxon>
        <taxon>Nothobranchiidae</taxon>
        <taxon>Nothobranchius</taxon>
    </lineage>
</organism>
<dbReference type="EMBL" id="HAEA01007731">
    <property type="protein sequence ID" value="SBQ36211.1"/>
    <property type="molecule type" value="Transcribed_RNA"/>
</dbReference>
<feature type="region of interest" description="Disordered" evidence="1">
    <location>
        <begin position="1"/>
        <end position="122"/>
    </location>
</feature>
<sequence>EVQAGLGGSDQTQTQAVQQRGPPGRALCPAVQNQRGVSSSSAGAAQRDRAAAPHQTRLHGCAIAAAPLSRRRQPDQPAGPEPPRPQQTEGLPGRLCLQRVERARHDGKLSRGVGQQEVQTAR</sequence>
<feature type="compositionally biased region" description="Basic and acidic residues" evidence="1">
    <location>
        <begin position="99"/>
        <end position="109"/>
    </location>
</feature>
<dbReference type="AlphaFoldDB" id="A0A1A8DSF2"/>
<evidence type="ECO:0000313" key="2">
    <source>
        <dbReference type="EMBL" id="SBQ36211.1"/>
    </source>
</evidence>
<accession>A0A1A8DSF2</accession>
<feature type="compositionally biased region" description="Polar residues" evidence="1">
    <location>
        <begin position="9"/>
        <end position="18"/>
    </location>
</feature>
<reference evidence="2" key="1">
    <citation type="submission" date="2016-05" db="EMBL/GenBank/DDBJ databases">
        <authorList>
            <person name="Lavstsen T."/>
            <person name="Jespersen J.S."/>
        </authorList>
    </citation>
    <scope>NUCLEOTIDE SEQUENCE</scope>
    <source>
        <tissue evidence="2">Brain</tissue>
    </source>
</reference>
<proteinExistence type="predicted"/>
<reference evidence="2" key="2">
    <citation type="submission" date="2016-06" db="EMBL/GenBank/DDBJ databases">
        <title>The genome of a short-lived fish provides insights into sex chromosome evolution and the genetic control of aging.</title>
        <authorList>
            <person name="Reichwald K."/>
            <person name="Felder M."/>
            <person name="Petzold A."/>
            <person name="Koch P."/>
            <person name="Groth M."/>
            <person name="Platzer M."/>
        </authorList>
    </citation>
    <scope>NUCLEOTIDE SEQUENCE</scope>
    <source>
        <tissue evidence="2">Brain</tissue>
    </source>
</reference>